<dbReference type="AlphaFoldDB" id="A0AAE1DHN2"/>
<evidence type="ECO:0000313" key="2">
    <source>
        <dbReference type="Proteomes" id="UP001283361"/>
    </source>
</evidence>
<evidence type="ECO:0000313" key="1">
    <source>
        <dbReference type="EMBL" id="KAK3769813.1"/>
    </source>
</evidence>
<proteinExistence type="predicted"/>
<protein>
    <submittedName>
        <fullName evidence="1">Uncharacterized protein</fullName>
    </submittedName>
</protein>
<organism evidence="1 2">
    <name type="scientific">Elysia crispata</name>
    <name type="common">lettuce slug</name>
    <dbReference type="NCBI Taxonomy" id="231223"/>
    <lineage>
        <taxon>Eukaryota</taxon>
        <taxon>Metazoa</taxon>
        <taxon>Spiralia</taxon>
        <taxon>Lophotrochozoa</taxon>
        <taxon>Mollusca</taxon>
        <taxon>Gastropoda</taxon>
        <taxon>Heterobranchia</taxon>
        <taxon>Euthyneura</taxon>
        <taxon>Panpulmonata</taxon>
        <taxon>Sacoglossa</taxon>
        <taxon>Placobranchoidea</taxon>
        <taxon>Plakobranchidae</taxon>
        <taxon>Elysia</taxon>
    </lineage>
</organism>
<gene>
    <name evidence="1" type="ORF">RRG08_046918</name>
</gene>
<dbReference type="EMBL" id="JAWDGP010003890">
    <property type="protein sequence ID" value="KAK3769813.1"/>
    <property type="molecule type" value="Genomic_DNA"/>
</dbReference>
<dbReference type="Proteomes" id="UP001283361">
    <property type="component" value="Unassembled WGS sequence"/>
</dbReference>
<sequence>MTSERGVTDGLVNDADTGVLLPSPIISVSPPSVYPRLVTEAKVPSRCGRVNAVCFSLRCGGRGVMTFKSLNTQPAGQASRAFVASTGLAVFI</sequence>
<name>A0AAE1DHN2_9GAST</name>
<comment type="caution">
    <text evidence="1">The sequence shown here is derived from an EMBL/GenBank/DDBJ whole genome shotgun (WGS) entry which is preliminary data.</text>
</comment>
<accession>A0AAE1DHN2</accession>
<keyword evidence="2" id="KW-1185">Reference proteome</keyword>
<reference evidence="1" key="1">
    <citation type="journal article" date="2023" name="G3 (Bethesda)">
        <title>A reference genome for the long-term kleptoplast-retaining sea slug Elysia crispata morphotype clarki.</title>
        <authorList>
            <person name="Eastman K.E."/>
            <person name="Pendleton A.L."/>
            <person name="Shaikh M.A."/>
            <person name="Suttiyut T."/>
            <person name="Ogas R."/>
            <person name="Tomko P."/>
            <person name="Gavelis G."/>
            <person name="Widhalm J.R."/>
            <person name="Wisecaver J.H."/>
        </authorList>
    </citation>
    <scope>NUCLEOTIDE SEQUENCE</scope>
    <source>
        <strain evidence="1">ECLA1</strain>
    </source>
</reference>